<evidence type="ECO:0000313" key="2">
    <source>
        <dbReference type="EMBL" id="KAJ4456484.1"/>
    </source>
</evidence>
<organism evidence="2 3">
    <name type="scientific">Paratrimastix pyriformis</name>
    <dbReference type="NCBI Taxonomy" id="342808"/>
    <lineage>
        <taxon>Eukaryota</taxon>
        <taxon>Metamonada</taxon>
        <taxon>Preaxostyla</taxon>
        <taxon>Paratrimastigidae</taxon>
        <taxon>Paratrimastix</taxon>
    </lineage>
</organism>
<keyword evidence="1" id="KW-0472">Membrane</keyword>
<keyword evidence="1" id="KW-0812">Transmembrane</keyword>
<keyword evidence="3" id="KW-1185">Reference proteome</keyword>
<feature type="transmembrane region" description="Helical" evidence="1">
    <location>
        <begin position="305"/>
        <end position="325"/>
    </location>
</feature>
<gene>
    <name evidence="2" type="ORF">PAPYR_8312</name>
</gene>
<sequence>MNPARGEDWLSRFERGIFGIFYLLRVDSPFPRTKTILWVISALQLFFLTVTVPSAFAQTPWFSIPRSILDFTFASTQTAMYVSFGVCSFFLVAFSVSAVLLGVFFQVRPIFAIHRCIIPRSSAERGFRDSVASPHFASILVSLQWFVPILGALMDILDCQYGADGLVVHDLFPEVACWGMHAVPSAVAILMLVLFVLVAAGCCLFTFSRHGFDEHSRGRHDLLVGLCKGLLVVAMRVLTAHTELRSITALGATAVMVGSVLIGLPYRGLFATVLSVGMSCVNFPSIPLSWLTTTFFLLPPVMQSVGMYWVSFLGALESALLWFVLPQYVGSWVPFVGLLGVAALTTPLVAWLTAIRYRRAVALTPAHVRQLAASPTLGATSAAMGSFGAAVGLALNPAGVGLGPDAMQPAGSEGGPQPVAPVTPLATSLLYLQLAGVAAPEQLVARCRWAPAVEWATRFLN</sequence>
<dbReference type="EMBL" id="JAPMOS010000069">
    <property type="protein sequence ID" value="KAJ4456484.1"/>
    <property type="molecule type" value="Genomic_DNA"/>
</dbReference>
<accession>A0ABQ8UGN6</accession>
<reference evidence="2" key="1">
    <citation type="journal article" date="2022" name="bioRxiv">
        <title>Genomics of Preaxostyla Flagellates Illuminates Evolutionary Transitions and the Path Towards Mitochondrial Loss.</title>
        <authorList>
            <person name="Novak L.V.F."/>
            <person name="Treitli S.C."/>
            <person name="Pyrih J."/>
            <person name="Halakuc P."/>
            <person name="Pipaliya S.V."/>
            <person name="Vacek V."/>
            <person name="Brzon O."/>
            <person name="Soukal P."/>
            <person name="Eme L."/>
            <person name="Dacks J.B."/>
            <person name="Karnkowska A."/>
            <person name="Elias M."/>
            <person name="Hampl V."/>
        </authorList>
    </citation>
    <scope>NUCLEOTIDE SEQUENCE</scope>
    <source>
        <strain evidence="2">RCP-MX</strain>
    </source>
</reference>
<feature type="transmembrane region" description="Helical" evidence="1">
    <location>
        <begin position="78"/>
        <end position="105"/>
    </location>
</feature>
<proteinExistence type="predicted"/>
<feature type="transmembrane region" description="Helical" evidence="1">
    <location>
        <begin position="331"/>
        <end position="352"/>
    </location>
</feature>
<feature type="transmembrane region" description="Helical" evidence="1">
    <location>
        <begin position="35"/>
        <end position="58"/>
    </location>
</feature>
<feature type="transmembrane region" description="Helical" evidence="1">
    <location>
        <begin position="272"/>
        <end position="298"/>
    </location>
</feature>
<evidence type="ECO:0000256" key="1">
    <source>
        <dbReference type="SAM" id="Phobius"/>
    </source>
</evidence>
<evidence type="ECO:0000313" key="3">
    <source>
        <dbReference type="Proteomes" id="UP001141327"/>
    </source>
</evidence>
<feature type="transmembrane region" description="Helical" evidence="1">
    <location>
        <begin position="246"/>
        <end position="266"/>
    </location>
</feature>
<comment type="caution">
    <text evidence="2">The sequence shown here is derived from an EMBL/GenBank/DDBJ whole genome shotgun (WGS) entry which is preliminary data.</text>
</comment>
<protein>
    <submittedName>
        <fullName evidence="2">Uncharacterized protein</fullName>
    </submittedName>
</protein>
<name>A0ABQ8UGN6_9EUKA</name>
<dbReference type="Proteomes" id="UP001141327">
    <property type="component" value="Unassembled WGS sequence"/>
</dbReference>
<keyword evidence="1" id="KW-1133">Transmembrane helix</keyword>
<feature type="transmembrane region" description="Helical" evidence="1">
    <location>
        <begin position="186"/>
        <end position="207"/>
    </location>
</feature>